<dbReference type="SUPFAM" id="SSF160975">
    <property type="entry name" value="AF1531-like"/>
    <property type="match status" value="1"/>
</dbReference>
<dbReference type="PANTHER" id="PTHR32294">
    <property type="entry name" value="DNA POLYMERASE III SUBUNIT ALPHA"/>
    <property type="match status" value="1"/>
</dbReference>
<dbReference type="InterPro" id="IPR029460">
    <property type="entry name" value="DNAPol_HHH"/>
</dbReference>
<dbReference type="InterPro" id="IPR040982">
    <property type="entry name" value="DNA_pol3_finger"/>
</dbReference>
<dbReference type="Pfam" id="PF14579">
    <property type="entry name" value="HHH_6"/>
    <property type="match status" value="1"/>
</dbReference>
<dbReference type="CDD" id="cd12113">
    <property type="entry name" value="PHP_PolIIIA_DnaE3"/>
    <property type="match status" value="1"/>
</dbReference>
<dbReference type="NCBIfam" id="TIGR00594">
    <property type="entry name" value="polc"/>
    <property type="match status" value="1"/>
</dbReference>
<dbReference type="EC" id="2.7.7.7" evidence="1"/>
<dbReference type="Pfam" id="PF02811">
    <property type="entry name" value="PHP"/>
    <property type="match status" value="1"/>
</dbReference>
<dbReference type="EMBL" id="JBHLVF010000031">
    <property type="protein sequence ID" value="MFC0393200.1"/>
    <property type="molecule type" value="Genomic_DNA"/>
</dbReference>
<evidence type="ECO:0000256" key="7">
    <source>
        <dbReference type="SAM" id="MobiDB-lite"/>
    </source>
</evidence>
<dbReference type="InterPro" id="IPR041931">
    <property type="entry name" value="DNA_pol3_alpha_thumb_dom"/>
</dbReference>
<dbReference type="PANTHER" id="PTHR32294:SF0">
    <property type="entry name" value="DNA POLYMERASE III SUBUNIT ALPHA"/>
    <property type="match status" value="1"/>
</dbReference>
<evidence type="ECO:0000313" key="9">
    <source>
        <dbReference type="EMBL" id="MFC0393200.1"/>
    </source>
</evidence>
<dbReference type="InterPro" id="IPR003141">
    <property type="entry name" value="Pol/His_phosphatase_N"/>
</dbReference>
<keyword evidence="3 9" id="KW-0548">Nucleotidyltransferase</keyword>
<keyword evidence="2 9" id="KW-0808">Transferase</keyword>
<dbReference type="GO" id="GO:0003887">
    <property type="term" value="F:DNA-directed DNA polymerase activity"/>
    <property type="evidence" value="ECO:0007669"/>
    <property type="project" value="UniProtKB-EC"/>
</dbReference>
<dbReference type="Gene3D" id="1.10.10.1600">
    <property type="entry name" value="Bacterial DNA polymerase III alpha subunit, thumb domain"/>
    <property type="match status" value="1"/>
</dbReference>
<evidence type="ECO:0000256" key="2">
    <source>
        <dbReference type="ARBA" id="ARBA00022679"/>
    </source>
</evidence>
<dbReference type="NCBIfam" id="NF004226">
    <property type="entry name" value="PRK05673.1"/>
    <property type="match status" value="1"/>
</dbReference>
<sequence>MSGAHDFVHLHVHSEYSLLDGAARIRNLVARAAELGMKALALTDHGVMYGAVPFYKECRKHGIKPIIGCEVYLTAGSRFEKGSRKDNPTYHLILLAKNETGYQNLMKLCSIGHLEGFHYKPRIDMEVLAAYSEGLVCLSSCLRGEVSWHLLHDRTEEAHAAAIRYRDIFGEDFYLELQDHGLLDQKKVVQAMIALSQETGIPLTVTNDVHYIEAADAAVQDVLICIGTGKTVEDEGRLRILTDQLYLKSADEMARQFRQAPEAVARTVEIAAKCQLELTFGRTLLPSFGPIPAGMTSASYLNALCREGLEARYAGNPEWTSDPSYRERAEQRLNYELSVIDSMGFNDYFLVVWDFIRFSHDQGIRTGPGRGSSAGSLVAYTLRITDVDPLKYKLLFERFLNPERISMPDIDIDFNDERRDEVIAYVSAKYGEEHVAQIITFGTLAARAAVRDVGRAMAVPFAEVDRAAKLIPGQLGMTLEEALRVSSELREAYERQPKTRAMLDMAVKVEGMPRHASTHAAGVVISGKPLTHVVPLQAGTEQTALTQYSMEHLEAVGLLKMDFLGLRTLSILERALQWVKRQHGITVDFRFIPDDDPLTYEMLSHGDTTGIFQMESAGIRRVLRELKPTKFEDIVSVVALYRPGPMEFIPKFIQGKHGIVEVEYPHPSLEPILADTYGIIVYQEQIMQIASSMAGFSLGEADLLRRAVSKKKREVLDEQRAHFVQGSLGQGFSEDDANRVYDMIVRFADYGFPRAHAAAYGVLAFQTAWLKANHPVPFMASMLASVTGNQRKTAEYVDECRRMGIDVLPPDVNESNISFTPKGGAIRFGLAAIKNVGSQAIESIMKERAERPFDSLLDLCRRVDLRVVNKRVLESLIQAGACDTLSGHRAQLFAALDETVDAASKWRKEREELQLEMFGFDEIQNWDVELPDVQPFTTGQLLALERDLLGLYLSGHPLDDYESTLEQLPLDRLVDLAEAPEGGSALIAGMIVSAKRFTTKKGQAMAFLELEDRIMRVEAVAFPTIWTRHASLLEPGSLAIMLATVQHQDDDFKLLLEDVVPLGRPDLNLAEQVQRLQRQANSRGASRGAGAPAPEAQTGARRSGGGGGAPLAQAPGAAVPAQQPARRGRPSAPASTAGLRSEAAPAPAAAGSGKRQQRMYIKIASGREEAAALEQLKALLAGNNGPLETVLFYESQQKTVALSDAYRVKPSVQLIARIEALFGKGSAVVK</sequence>
<evidence type="ECO:0000259" key="8">
    <source>
        <dbReference type="SMART" id="SM00481"/>
    </source>
</evidence>
<feature type="compositionally biased region" description="Low complexity" evidence="7">
    <location>
        <begin position="1110"/>
        <end position="1150"/>
    </location>
</feature>
<evidence type="ECO:0000256" key="3">
    <source>
        <dbReference type="ARBA" id="ARBA00022695"/>
    </source>
</evidence>
<feature type="region of interest" description="Disordered" evidence="7">
    <location>
        <begin position="1075"/>
        <end position="1156"/>
    </location>
</feature>
<reference evidence="9 10" key="1">
    <citation type="submission" date="2024-09" db="EMBL/GenBank/DDBJ databases">
        <authorList>
            <person name="Sun Q."/>
            <person name="Mori K."/>
        </authorList>
    </citation>
    <scope>NUCLEOTIDE SEQUENCE [LARGE SCALE GENOMIC DNA]</scope>
    <source>
        <strain evidence="9 10">CCM 4839</strain>
    </source>
</reference>
<dbReference type="Gene3D" id="1.10.150.870">
    <property type="match status" value="1"/>
</dbReference>
<dbReference type="Gene3D" id="3.20.20.140">
    <property type="entry name" value="Metal-dependent hydrolases"/>
    <property type="match status" value="1"/>
</dbReference>
<organism evidence="9 10">
    <name type="scientific">Paenibacillus mendelii</name>
    <dbReference type="NCBI Taxonomy" id="206163"/>
    <lineage>
        <taxon>Bacteria</taxon>
        <taxon>Bacillati</taxon>
        <taxon>Bacillota</taxon>
        <taxon>Bacilli</taxon>
        <taxon>Bacillales</taxon>
        <taxon>Paenibacillaceae</taxon>
        <taxon>Paenibacillus</taxon>
    </lineage>
</organism>
<evidence type="ECO:0000256" key="1">
    <source>
        <dbReference type="ARBA" id="ARBA00012417"/>
    </source>
</evidence>
<dbReference type="NCBIfam" id="NF005298">
    <property type="entry name" value="PRK06826.1"/>
    <property type="match status" value="1"/>
</dbReference>
<feature type="compositionally biased region" description="Low complexity" evidence="7">
    <location>
        <begin position="1082"/>
        <end position="1101"/>
    </location>
</feature>
<dbReference type="Pfam" id="PF07733">
    <property type="entry name" value="DNA_pol3_alpha"/>
    <property type="match status" value="1"/>
</dbReference>
<dbReference type="SMART" id="SM00481">
    <property type="entry name" value="POLIIIAc"/>
    <property type="match status" value="1"/>
</dbReference>
<dbReference type="InterPro" id="IPR016195">
    <property type="entry name" value="Pol/histidinol_Pase-like"/>
</dbReference>
<accession>A0ABV6JBC5</accession>
<feature type="domain" description="Polymerase/histidinol phosphatase N-terminal" evidence="8">
    <location>
        <begin position="8"/>
        <end position="75"/>
    </location>
</feature>
<dbReference type="RefSeq" id="WP_204817884.1">
    <property type="nucleotide sequence ID" value="NZ_JANHOF010000002.1"/>
</dbReference>
<gene>
    <name evidence="9" type="ORF">ACFFJ8_17690</name>
</gene>
<dbReference type="Proteomes" id="UP001589818">
    <property type="component" value="Unassembled WGS sequence"/>
</dbReference>
<dbReference type="InterPro" id="IPR004013">
    <property type="entry name" value="PHP_dom"/>
</dbReference>
<proteinExistence type="predicted"/>
<evidence type="ECO:0000313" key="10">
    <source>
        <dbReference type="Proteomes" id="UP001589818"/>
    </source>
</evidence>
<dbReference type="SUPFAM" id="SSF89550">
    <property type="entry name" value="PHP domain-like"/>
    <property type="match status" value="1"/>
</dbReference>
<evidence type="ECO:0000256" key="4">
    <source>
        <dbReference type="ARBA" id="ARBA00022705"/>
    </source>
</evidence>
<name>A0ABV6JBC5_9BACL</name>
<comment type="catalytic activity">
    <reaction evidence="6">
        <text>DNA(n) + a 2'-deoxyribonucleoside 5'-triphosphate = DNA(n+1) + diphosphate</text>
        <dbReference type="Rhea" id="RHEA:22508"/>
        <dbReference type="Rhea" id="RHEA-COMP:17339"/>
        <dbReference type="Rhea" id="RHEA-COMP:17340"/>
        <dbReference type="ChEBI" id="CHEBI:33019"/>
        <dbReference type="ChEBI" id="CHEBI:61560"/>
        <dbReference type="ChEBI" id="CHEBI:173112"/>
        <dbReference type="EC" id="2.7.7.7"/>
    </reaction>
</comment>
<protein>
    <recommendedName>
        <fullName evidence="1">DNA-directed DNA polymerase</fullName>
        <ecNumber evidence="1">2.7.7.7</ecNumber>
    </recommendedName>
</protein>
<keyword evidence="4" id="KW-0235">DNA replication</keyword>
<evidence type="ECO:0000256" key="6">
    <source>
        <dbReference type="ARBA" id="ARBA00049244"/>
    </source>
</evidence>
<keyword evidence="5" id="KW-0239">DNA-directed DNA polymerase</keyword>
<keyword evidence="10" id="KW-1185">Reference proteome</keyword>
<dbReference type="InterPro" id="IPR011708">
    <property type="entry name" value="DNA_pol3_alpha_NTPase_dom"/>
</dbReference>
<dbReference type="InterPro" id="IPR004805">
    <property type="entry name" value="DnaE2/DnaE/PolC"/>
</dbReference>
<evidence type="ECO:0000256" key="5">
    <source>
        <dbReference type="ARBA" id="ARBA00022932"/>
    </source>
</evidence>
<dbReference type="Pfam" id="PF17657">
    <property type="entry name" value="DNA_pol3_finger"/>
    <property type="match status" value="1"/>
</dbReference>
<dbReference type="CDD" id="cd04485">
    <property type="entry name" value="DnaE_OBF"/>
    <property type="match status" value="1"/>
</dbReference>
<comment type="caution">
    <text evidence="9">The sequence shown here is derived from an EMBL/GenBank/DDBJ whole genome shotgun (WGS) entry which is preliminary data.</text>
</comment>